<gene>
    <name evidence="3" type="ORF">H8Z79_03425</name>
</gene>
<dbReference type="InterPro" id="IPR056906">
    <property type="entry name" value="ORF2/G2P_dom"/>
</dbReference>
<evidence type="ECO:0000259" key="2">
    <source>
        <dbReference type="Pfam" id="PF23343"/>
    </source>
</evidence>
<feature type="region of interest" description="Disordered" evidence="1">
    <location>
        <begin position="201"/>
        <end position="236"/>
    </location>
</feature>
<dbReference type="Pfam" id="PF23343">
    <property type="entry name" value="REP_ORF2-G2P"/>
    <property type="match status" value="1"/>
</dbReference>
<name>A0ABR7HZ34_9FIRM</name>
<dbReference type="RefSeq" id="WP_187002686.1">
    <property type="nucleotide sequence ID" value="NZ_JACOQE010000001.1"/>
</dbReference>
<dbReference type="EMBL" id="JACOQE010000001">
    <property type="protein sequence ID" value="MBC5739522.1"/>
    <property type="molecule type" value="Genomic_DNA"/>
</dbReference>
<evidence type="ECO:0000313" key="4">
    <source>
        <dbReference type="Proteomes" id="UP000633936"/>
    </source>
</evidence>
<feature type="compositionally biased region" description="Basic and acidic residues" evidence="1">
    <location>
        <begin position="201"/>
        <end position="220"/>
    </location>
</feature>
<proteinExistence type="predicted"/>
<evidence type="ECO:0000256" key="1">
    <source>
        <dbReference type="SAM" id="MobiDB-lite"/>
    </source>
</evidence>
<comment type="caution">
    <text evidence="3">The sequence shown here is derived from an EMBL/GenBank/DDBJ whole genome shotgun (WGS) entry which is preliminary data.</text>
</comment>
<organism evidence="3 4">
    <name type="scientific">Blautia intestinalis</name>
    <dbReference type="NCBI Taxonomy" id="2763028"/>
    <lineage>
        <taxon>Bacteria</taxon>
        <taxon>Bacillati</taxon>
        <taxon>Bacillota</taxon>
        <taxon>Clostridia</taxon>
        <taxon>Lachnospirales</taxon>
        <taxon>Lachnospiraceae</taxon>
        <taxon>Blautia</taxon>
    </lineage>
</organism>
<reference evidence="3 4" key="1">
    <citation type="submission" date="2020-08" db="EMBL/GenBank/DDBJ databases">
        <title>Genome public.</title>
        <authorList>
            <person name="Liu C."/>
            <person name="Sun Q."/>
        </authorList>
    </citation>
    <scope>NUCLEOTIDE SEQUENCE [LARGE SCALE GENOMIC DNA]</scope>
    <source>
        <strain evidence="3 4">27-44</strain>
    </source>
</reference>
<protein>
    <recommendedName>
        <fullName evidence="2">Replication-associated protein ORF2/G2P domain-containing protein</fullName>
    </recommendedName>
</protein>
<feature type="domain" description="Replication-associated protein ORF2/G2P" evidence="2">
    <location>
        <begin position="73"/>
        <end position="179"/>
    </location>
</feature>
<keyword evidence="4" id="KW-1185">Reference proteome</keyword>
<accession>A0ABR7HZ34</accession>
<sequence length="260" mass="31284">MRYKALCGYIRQRWDCGDTVEIEEKHTGKYGAAGQIRQKRRKATPEEIAKHNQWKRERDVRRLIKWNFRERDYWITLTYPKGYKPTWEEMKDHAGKLVRKIREKYKKQGWILKYIYRLAIGSRGGRHIHILINREANEKTATDLIITDLWEQQWGHGHVNFRTLYSEGGYRQLAIYITKPLEKWESEELKRYHPSRNLIRKDPETKEIKRRSLVDRDGKPRPPKAPKGYYVDPESIETGKNPVTGYAYRHYTLVKIKKKE</sequence>
<evidence type="ECO:0000313" key="3">
    <source>
        <dbReference type="EMBL" id="MBC5739522.1"/>
    </source>
</evidence>
<dbReference type="Proteomes" id="UP000633936">
    <property type="component" value="Unassembled WGS sequence"/>
</dbReference>